<organism evidence="9 10">
    <name type="scientific">Hydrococcus rivularis NIES-593</name>
    <dbReference type="NCBI Taxonomy" id="1921803"/>
    <lineage>
        <taxon>Bacteria</taxon>
        <taxon>Bacillati</taxon>
        <taxon>Cyanobacteriota</taxon>
        <taxon>Cyanophyceae</taxon>
        <taxon>Pleurocapsales</taxon>
        <taxon>Hydrococcaceae</taxon>
        <taxon>Hydrococcus</taxon>
    </lineage>
</organism>
<evidence type="ECO:0000313" key="10">
    <source>
        <dbReference type="Proteomes" id="UP000186868"/>
    </source>
</evidence>
<keyword evidence="4 7" id="KW-0812">Transmembrane</keyword>
<evidence type="ECO:0000256" key="1">
    <source>
        <dbReference type="ARBA" id="ARBA00004651"/>
    </source>
</evidence>
<evidence type="ECO:0000256" key="5">
    <source>
        <dbReference type="ARBA" id="ARBA00022989"/>
    </source>
</evidence>
<sequence>MSLELLSLDNIQELASQYGYWAVFIGIALENMGIPIPGETITIVGGFLAGSGELNYWLVLASAIAGAVFGDNLGYWIGRIGGWQFLLQLGRFFRIHEHQLEKARKQFSLNAPRAVFFGRFVTLLRIFAGPMAGIAQMPYSQFLLCNFGGAAVWASIMVTLSFFCGRLIPLHQLVHGITQFGILALLLVVAWVTVTYWRESRKLKQQAGG</sequence>
<evidence type="ECO:0000256" key="7">
    <source>
        <dbReference type="SAM" id="Phobius"/>
    </source>
</evidence>
<dbReference type="EMBL" id="MRCB01000031">
    <property type="protein sequence ID" value="OKH20315.1"/>
    <property type="molecule type" value="Genomic_DNA"/>
</dbReference>
<comment type="subcellular location">
    <subcellularLocation>
        <location evidence="1">Cell membrane</location>
        <topology evidence="1">Multi-pass membrane protein</topology>
    </subcellularLocation>
</comment>
<evidence type="ECO:0000256" key="4">
    <source>
        <dbReference type="ARBA" id="ARBA00022692"/>
    </source>
</evidence>
<dbReference type="PANTHER" id="PTHR42709:SF6">
    <property type="entry name" value="UNDECAPRENYL PHOSPHATE TRANSPORTER A"/>
    <property type="match status" value="1"/>
</dbReference>
<evidence type="ECO:0000256" key="6">
    <source>
        <dbReference type="ARBA" id="ARBA00023136"/>
    </source>
</evidence>
<proteinExistence type="inferred from homology"/>
<comment type="similarity">
    <text evidence="2">Belongs to the DedA family.</text>
</comment>
<dbReference type="GO" id="GO:0005886">
    <property type="term" value="C:plasma membrane"/>
    <property type="evidence" value="ECO:0007669"/>
    <property type="project" value="UniProtKB-SubCell"/>
</dbReference>
<name>A0A1U7H9V5_9CYAN</name>
<dbReference type="Proteomes" id="UP000186868">
    <property type="component" value="Unassembled WGS sequence"/>
</dbReference>
<keyword evidence="10" id="KW-1185">Reference proteome</keyword>
<gene>
    <name evidence="9" type="ORF">NIES593_18980</name>
</gene>
<dbReference type="RefSeq" id="WP_073601081.1">
    <property type="nucleotide sequence ID" value="NZ_MRCB01000031.1"/>
</dbReference>
<dbReference type="PANTHER" id="PTHR42709">
    <property type="entry name" value="ALKALINE PHOSPHATASE LIKE PROTEIN"/>
    <property type="match status" value="1"/>
</dbReference>
<evidence type="ECO:0000256" key="3">
    <source>
        <dbReference type="ARBA" id="ARBA00022475"/>
    </source>
</evidence>
<feature type="transmembrane region" description="Helical" evidence="7">
    <location>
        <begin position="180"/>
        <end position="197"/>
    </location>
</feature>
<reference evidence="9 10" key="1">
    <citation type="submission" date="2016-11" db="EMBL/GenBank/DDBJ databases">
        <title>Draft Genome Sequences of Nine Cyanobacterial Strains from Diverse Habitats.</title>
        <authorList>
            <person name="Zhu T."/>
            <person name="Hou S."/>
            <person name="Lu X."/>
            <person name="Hess W.R."/>
        </authorList>
    </citation>
    <scope>NUCLEOTIDE SEQUENCE [LARGE SCALE GENOMIC DNA]</scope>
    <source>
        <strain evidence="9 10">NIES-593</strain>
    </source>
</reference>
<keyword evidence="6 7" id="KW-0472">Membrane</keyword>
<keyword evidence="5 7" id="KW-1133">Transmembrane helix</keyword>
<dbReference type="STRING" id="1921803.NIES593_18980"/>
<protein>
    <submittedName>
        <fullName evidence="9">DedA family protein</fullName>
    </submittedName>
</protein>
<feature type="domain" description="VTT" evidence="8">
    <location>
        <begin position="36"/>
        <end position="160"/>
    </location>
</feature>
<accession>A0A1U7H9V5</accession>
<dbReference type="InterPro" id="IPR032816">
    <property type="entry name" value="VTT_dom"/>
</dbReference>
<comment type="caution">
    <text evidence="9">The sequence shown here is derived from an EMBL/GenBank/DDBJ whole genome shotgun (WGS) entry which is preliminary data.</text>
</comment>
<evidence type="ECO:0000313" key="9">
    <source>
        <dbReference type="EMBL" id="OKH20315.1"/>
    </source>
</evidence>
<evidence type="ECO:0000256" key="2">
    <source>
        <dbReference type="ARBA" id="ARBA00010792"/>
    </source>
</evidence>
<feature type="transmembrane region" description="Helical" evidence="7">
    <location>
        <begin position="56"/>
        <end position="77"/>
    </location>
</feature>
<keyword evidence="3" id="KW-1003">Cell membrane</keyword>
<feature type="transmembrane region" description="Helical" evidence="7">
    <location>
        <begin position="142"/>
        <end position="168"/>
    </location>
</feature>
<dbReference type="AlphaFoldDB" id="A0A1U7H9V5"/>
<evidence type="ECO:0000259" key="8">
    <source>
        <dbReference type="Pfam" id="PF09335"/>
    </source>
</evidence>
<dbReference type="Pfam" id="PF09335">
    <property type="entry name" value="VTT_dom"/>
    <property type="match status" value="1"/>
</dbReference>
<dbReference type="InterPro" id="IPR051311">
    <property type="entry name" value="DedA_domain"/>
</dbReference>
<dbReference type="OrthoDB" id="9813426at2"/>